<dbReference type="RefSeq" id="WP_058357292.1">
    <property type="nucleotide sequence ID" value="NZ_CABKVG010000010.1"/>
</dbReference>
<protein>
    <submittedName>
        <fullName evidence="7">PepSY domain-containing protein</fullName>
    </submittedName>
</protein>
<dbReference type="SUPFAM" id="SSF63380">
    <property type="entry name" value="Riboflavin synthase domain-like"/>
    <property type="match status" value="1"/>
</dbReference>
<sequence length="726" mass="79856">MRVRSVLTKIHRYVALAISPFFLVLLLSGLVLSFKPILAPQVGGHSEPTQLSALKTLLETQQAVSDVSAVQFSADASRVYLSNPQGQMTVFDAHSGANLGEAGMGAETYAWFKSLHKNLLLGWGDVVEWATYAVVAVMLLGFALQMKPKLSSKWLDMHNAMAWLLMPLVLLLPLTAVLMTFKIGAPSFKDLFDGGQVYPSVEVIAQLEAQPELGKLQSIERIKGRYQLITVQQAQHSQSYFIDEAQQWVAVAPLAYWPKMLHEGTWSDSSLGGWVNVGLSLLLTLLLFSGVYSWGRRFYLSHKRYEVQASDILVAYASQTGTAEQLARLTAAALQPQLTCSVLPLSAVKAETLPSYRLVLFIVSTTGDGELPQQAKAFVAQLANTSLETLQYALLALGDRHYPQFCQAGLRVQASLDAAHAQAVMDMHMADGEAQPYWQAWLRQVAAHLHIQLELSSATIENPVLQLQLQNRVLLSQDTEGVRAVWQLDFKPTTAIAFRPGDLLLYTPPAAMQPRNYSVGSSSLAGDVVQLTVGLEKNPTTSHGFGVASQVLCQQLAIGDRISAHIRPHAAFHPLADPEQKMILIATGTGIASYPGFVQERRLQGSQGQTWLIFGNRAAELDFYYHDLWQAALDDGTLWRVDTAFSDSDGQFIQHVMLEQAALLYQWLVHEGAHVYICGRQQTAGDGAKEALLQIYQRVGNTDVASAEAWWEECVSAGKIHMDIFG</sequence>
<dbReference type="Gene3D" id="3.40.50.80">
    <property type="entry name" value="Nucleotide-binding domain of ferredoxin-NADP reductase (FNR) module"/>
    <property type="match status" value="1"/>
</dbReference>
<gene>
    <name evidence="7" type="ORF">LVJ82_16555</name>
</gene>
<evidence type="ECO:0000256" key="4">
    <source>
        <dbReference type="SAM" id="Phobius"/>
    </source>
</evidence>
<keyword evidence="1" id="KW-0285">Flavoprotein</keyword>
<dbReference type="InterPro" id="IPR008254">
    <property type="entry name" value="Flavodoxin/NO_synth"/>
</dbReference>
<feature type="domain" description="Flavodoxin-like" evidence="5">
    <location>
        <begin position="312"/>
        <end position="446"/>
    </location>
</feature>
<dbReference type="InterPro" id="IPR001709">
    <property type="entry name" value="Flavoprot_Pyr_Nucl_cyt_Rdtase"/>
</dbReference>
<evidence type="ECO:0000259" key="5">
    <source>
        <dbReference type="PROSITE" id="PS50902"/>
    </source>
</evidence>
<evidence type="ECO:0000259" key="6">
    <source>
        <dbReference type="PROSITE" id="PS51384"/>
    </source>
</evidence>
<evidence type="ECO:0000313" key="7">
    <source>
        <dbReference type="EMBL" id="UOO89035.1"/>
    </source>
</evidence>
<evidence type="ECO:0000256" key="2">
    <source>
        <dbReference type="ARBA" id="ARBA00022643"/>
    </source>
</evidence>
<dbReference type="Proteomes" id="UP000832011">
    <property type="component" value="Chromosome"/>
</dbReference>
<dbReference type="InterPro" id="IPR005625">
    <property type="entry name" value="PepSY-ass_TM"/>
</dbReference>
<keyword evidence="3" id="KW-0813">Transport</keyword>
<keyword evidence="8" id="KW-1185">Reference proteome</keyword>
<name>A0ABY4DZU6_9NEIS</name>
<keyword evidence="4" id="KW-0812">Transmembrane</keyword>
<dbReference type="SUPFAM" id="SSF52218">
    <property type="entry name" value="Flavoproteins"/>
    <property type="match status" value="1"/>
</dbReference>
<dbReference type="InterPro" id="IPR001094">
    <property type="entry name" value="Flavdoxin-like"/>
</dbReference>
<dbReference type="EMBL" id="CP091511">
    <property type="protein sequence ID" value="UOO89035.1"/>
    <property type="molecule type" value="Genomic_DNA"/>
</dbReference>
<organism evidence="7 8">
    <name type="scientific">Vitreoscilla massiliensis</name>
    <dbReference type="NCBI Taxonomy" id="1689272"/>
    <lineage>
        <taxon>Bacteria</taxon>
        <taxon>Pseudomonadati</taxon>
        <taxon>Pseudomonadota</taxon>
        <taxon>Betaproteobacteria</taxon>
        <taxon>Neisseriales</taxon>
        <taxon>Neisseriaceae</taxon>
        <taxon>Vitreoscilla</taxon>
    </lineage>
</organism>
<keyword evidence="4" id="KW-0472">Membrane</keyword>
<dbReference type="PRINTS" id="PR00371">
    <property type="entry name" value="FPNCR"/>
</dbReference>
<dbReference type="PROSITE" id="PS50902">
    <property type="entry name" value="FLAVODOXIN_LIKE"/>
    <property type="match status" value="1"/>
</dbReference>
<accession>A0ABY4DZU6</accession>
<feature type="transmembrane region" description="Helical" evidence="4">
    <location>
        <begin position="12"/>
        <end position="34"/>
    </location>
</feature>
<dbReference type="PANTHER" id="PTHR19384">
    <property type="entry name" value="NITRIC OXIDE SYNTHASE-RELATED"/>
    <property type="match status" value="1"/>
</dbReference>
<dbReference type="Pfam" id="PF00175">
    <property type="entry name" value="NAD_binding_1"/>
    <property type="match status" value="1"/>
</dbReference>
<keyword evidence="4" id="KW-1133">Transmembrane helix</keyword>
<dbReference type="InterPro" id="IPR001433">
    <property type="entry name" value="OxRdtase_FAD/NAD-bd"/>
</dbReference>
<dbReference type="Gene3D" id="3.40.50.360">
    <property type="match status" value="1"/>
</dbReference>
<keyword evidence="3" id="KW-0249">Electron transport</keyword>
<dbReference type="InterPro" id="IPR039261">
    <property type="entry name" value="FNR_nucleotide-bd"/>
</dbReference>
<feature type="domain" description="FAD-binding FR-type" evidence="6">
    <location>
        <begin position="462"/>
        <end position="575"/>
    </location>
</feature>
<dbReference type="PRINTS" id="PR00369">
    <property type="entry name" value="FLAVODOXIN"/>
</dbReference>
<feature type="transmembrane region" description="Helical" evidence="4">
    <location>
        <begin position="129"/>
        <end position="148"/>
    </location>
</feature>
<feature type="transmembrane region" description="Helical" evidence="4">
    <location>
        <begin position="160"/>
        <end position="181"/>
    </location>
</feature>
<keyword evidence="2" id="KW-0288">FMN</keyword>
<dbReference type="SUPFAM" id="SSF52343">
    <property type="entry name" value="Ferredoxin reductase-like, C-terminal NADP-linked domain"/>
    <property type="match status" value="1"/>
</dbReference>
<evidence type="ECO:0000313" key="8">
    <source>
        <dbReference type="Proteomes" id="UP000832011"/>
    </source>
</evidence>
<dbReference type="InterPro" id="IPR017927">
    <property type="entry name" value="FAD-bd_FR_type"/>
</dbReference>
<dbReference type="InterPro" id="IPR029039">
    <property type="entry name" value="Flavoprotein-like_sf"/>
</dbReference>
<dbReference type="InterPro" id="IPR017938">
    <property type="entry name" value="Riboflavin_synthase-like_b-brl"/>
</dbReference>
<dbReference type="Pfam" id="PF03929">
    <property type="entry name" value="PepSY_TM"/>
    <property type="match status" value="1"/>
</dbReference>
<dbReference type="Pfam" id="PF00258">
    <property type="entry name" value="Flavodoxin_1"/>
    <property type="match status" value="1"/>
</dbReference>
<dbReference type="PROSITE" id="PS51384">
    <property type="entry name" value="FAD_FR"/>
    <property type="match status" value="1"/>
</dbReference>
<evidence type="ECO:0000256" key="3">
    <source>
        <dbReference type="ARBA" id="ARBA00022982"/>
    </source>
</evidence>
<evidence type="ECO:0000256" key="1">
    <source>
        <dbReference type="ARBA" id="ARBA00022630"/>
    </source>
</evidence>
<proteinExistence type="predicted"/>
<dbReference type="Gene3D" id="2.40.30.10">
    <property type="entry name" value="Translation factors"/>
    <property type="match status" value="1"/>
</dbReference>
<feature type="transmembrane region" description="Helical" evidence="4">
    <location>
        <begin position="274"/>
        <end position="294"/>
    </location>
</feature>
<reference evidence="7 8" key="1">
    <citation type="journal article" date="2022" name="Res Sq">
        <title>Evolution of multicellular longitudinally dividing oral cavity symbionts (Neisseriaceae).</title>
        <authorList>
            <person name="Nyongesa S."/>
            <person name="Weber P."/>
            <person name="Bernet E."/>
            <person name="Pullido F."/>
            <person name="Nieckarz M."/>
            <person name="Delaby M."/>
            <person name="Nieves C."/>
            <person name="Viehboeck T."/>
            <person name="Krause N."/>
            <person name="Rivera-Millot A."/>
            <person name="Nakamura A."/>
            <person name="Vischer N."/>
            <person name="VanNieuwenhze M."/>
            <person name="Brun Y."/>
            <person name="Cava F."/>
            <person name="Bulgheresi S."/>
            <person name="Veyrier F."/>
        </authorList>
    </citation>
    <scope>NUCLEOTIDE SEQUENCE [LARGE SCALE GENOMIC DNA]</scope>
    <source>
        <strain evidence="7 8">SN4</strain>
    </source>
</reference>